<dbReference type="Pfam" id="PF00483">
    <property type="entry name" value="NTP_transferase"/>
    <property type="match status" value="1"/>
</dbReference>
<name>A0A809R9S0_9BACT</name>
<dbReference type="InterPro" id="IPR029044">
    <property type="entry name" value="Nucleotide-diphossugar_trans"/>
</dbReference>
<dbReference type="SUPFAM" id="SSF53448">
    <property type="entry name" value="Nucleotide-diphospho-sugar transferases"/>
    <property type="match status" value="1"/>
</dbReference>
<evidence type="ECO:0000259" key="1">
    <source>
        <dbReference type="Pfam" id="PF00483"/>
    </source>
</evidence>
<sequence length="353" mass="38309">MNRVAVIMAGGSGERFWPASRLRRPKQLLRLADSERTLLEQAVARIAPLVGPENVIIATGAPIRDAIVEANLVPEANVWAEPSKKNTLGCLSWAAANFEAGGKNPTWAVLTADHSISDEEAFRKCVEIAFSAAEQTGGLVTLGIPPSRPDTGFGYIEVGETVGPGVSNVARFHEKPDEITAREYLRAGRFLWNSGMFFWTQDAFLRELNAHRPGVFGLIRALAEAIRAGDGARAAEVFEAHPSESVDYALMENTRSAYVVRATFGWDDLGAWDSLRRSLPLDSAGNAFVGDVLSLESRNNVVYAEIEGLKVCLLGVEDLVLAVTPDALLLTTAQRSQDVRKIVEELKKRGGPV</sequence>
<dbReference type="PANTHER" id="PTHR46390:SF1">
    <property type="entry name" value="MANNOSE-1-PHOSPHATE GUANYLYLTRANSFERASE"/>
    <property type="match status" value="1"/>
</dbReference>
<dbReference type="Proteomes" id="UP000662873">
    <property type="component" value="Chromosome"/>
</dbReference>
<dbReference type="Pfam" id="PF22640">
    <property type="entry name" value="ManC_GMP_beta-helix"/>
    <property type="match status" value="1"/>
</dbReference>
<dbReference type="KEGG" id="npy:NPRO_09930"/>
<evidence type="ECO:0000313" key="3">
    <source>
        <dbReference type="EMBL" id="BBO23398.1"/>
    </source>
</evidence>
<gene>
    <name evidence="3" type="ORF">NPRO_09930</name>
</gene>
<feature type="domain" description="MannoseP isomerase/GMP-like beta-helix" evidence="2">
    <location>
        <begin position="290"/>
        <end position="346"/>
    </location>
</feature>
<dbReference type="AlphaFoldDB" id="A0A809R9S0"/>
<dbReference type="SUPFAM" id="SSF159283">
    <property type="entry name" value="Guanosine diphospho-D-mannose pyrophosphorylase/mannose-6-phosphate isomerase linker domain"/>
    <property type="match status" value="1"/>
</dbReference>
<evidence type="ECO:0000259" key="2">
    <source>
        <dbReference type="Pfam" id="PF22640"/>
    </source>
</evidence>
<dbReference type="EMBL" id="AP021858">
    <property type="protein sequence ID" value="BBO23398.1"/>
    <property type="molecule type" value="Genomic_DNA"/>
</dbReference>
<dbReference type="InterPro" id="IPR051161">
    <property type="entry name" value="Mannose-6P_isomerase_type2"/>
</dbReference>
<evidence type="ECO:0000313" key="4">
    <source>
        <dbReference type="Proteomes" id="UP000662873"/>
    </source>
</evidence>
<keyword evidence="3" id="KW-0808">Transferase</keyword>
<dbReference type="CDD" id="cd02509">
    <property type="entry name" value="GDP-M1P_Guanylyltransferase"/>
    <property type="match status" value="1"/>
</dbReference>
<dbReference type="InterPro" id="IPR005835">
    <property type="entry name" value="NTP_transferase_dom"/>
</dbReference>
<feature type="domain" description="Nucleotidyl transferase" evidence="1">
    <location>
        <begin position="5"/>
        <end position="276"/>
    </location>
</feature>
<accession>A0A809R9S0</accession>
<dbReference type="InterPro" id="IPR054566">
    <property type="entry name" value="ManC/GMP-like_b-helix"/>
</dbReference>
<dbReference type="PANTHER" id="PTHR46390">
    <property type="entry name" value="MANNOSE-1-PHOSPHATE GUANYLYLTRANSFERASE"/>
    <property type="match status" value="1"/>
</dbReference>
<dbReference type="GO" id="GO:0004475">
    <property type="term" value="F:mannose-1-phosphate guanylyltransferase (GTP) activity"/>
    <property type="evidence" value="ECO:0007669"/>
    <property type="project" value="InterPro"/>
</dbReference>
<reference evidence="3" key="1">
    <citation type="journal article" name="DNA Res.">
        <title>The physiological potential of anammox bacteria as revealed by their core genome structure.</title>
        <authorList>
            <person name="Okubo T."/>
            <person name="Toyoda A."/>
            <person name="Fukuhara K."/>
            <person name="Uchiyama I."/>
            <person name="Harigaya Y."/>
            <person name="Kuroiwa M."/>
            <person name="Suzuki T."/>
            <person name="Murakami Y."/>
            <person name="Suwa Y."/>
            <person name="Takami H."/>
        </authorList>
    </citation>
    <scope>NUCLEOTIDE SEQUENCE</scope>
    <source>
        <strain evidence="3">317325-2</strain>
    </source>
</reference>
<dbReference type="InterPro" id="IPR049577">
    <property type="entry name" value="GMPP_N"/>
</dbReference>
<proteinExistence type="predicted"/>
<organism evidence="3 4">
    <name type="scientific">Candidatus Nitrosymbiomonas proteolyticus</name>
    <dbReference type="NCBI Taxonomy" id="2608984"/>
    <lineage>
        <taxon>Bacteria</taxon>
        <taxon>Bacillati</taxon>
        <taxon>Armatimonadota</taxon>
        <taxon>Armatimonadota incertae sedis</taxon>
        <taxon>Candidatus Nitrosymbiomonas</taxon>
    </lineage>
</organism>
<keyword evidence="3" id="KW-0548">Nucleotidyltransferase</keyword>
<protein>
    <submittedName>
        <fullName evidence="3">Mannose-1-phosphate guanylyltransferase</fullName>
    </submittedName>
</protein>
<dbReference type="Gene3D" id="3.90.550.10">
    <property type="entry name" value="Spore Coat Polysaccharide Biosynthesis Protein SpsA, Chain A"/>
    <property type="match status" value="1"/>
</dbReference>
<dbReference type="GO" id="GO:0009298">
    <property type="term" value="P:GDP-mannose biosynthetic process"/>
    <property type="evidence" value="ECO:0007669"/>
    <property type="project" value="TreeGrafter"/>
</dbReference>